<dbReference type="InterPro" id="IPR043519">
    <property type="entry name" value="NT_sf"/>
</dbReference>
<accession>A0A165F2A6</accession>
<keyword evidence="2" id="KW-1185">Reference proteome</keyword>
<dbReference type="OrthoDB" id="3133286at2759"/>
<dbReference type="RefSeq" id="XP_040765963.1">
    <property type="nucleotide sequence ID" value="XM_040914337.1"/>
</dbReference>
<dbReference type="InParanoid" id="A0A165F2A6"/>
<protein>
    <recommendedName>
        <fullName evidence="3">Nucleotidyltransferase</fullName>
    </recommendedName>
</protein>
<organism evidence="1 2">
    <name type="scientific">Laetiporus sulphureus 93-53</name>
    <dbReference type="NCBI Taxonomy" id="1314785"/>
    <lineage>
        <taxon>Eukaryota</taxon>
        <taxon>Fungi</taxon>
        <taxon>Dikarya</taxon>
        <taxon>Basidiomycota</taxon>
        <taxon>Agaricomycotina</taxon>
        <taxon>Agaricomycetes</taxon>
        <taxon>Polyporales</taxon>
        <taxon>Laetiporus</taxon>
    </lineage>
</organism>
<dbReference type="EMBL" id="KV427616">
    <property type="protein sequence ID" value="KZT08223.1"/>
    <property type="molecule type" value="Genomic_DNA"/>
</dbReference>
<proteinExistence type="predicted"/>
<sequence length="235" mass="27197">MSPPATEKVLREIAQQAVAIFADHGHDCCLFGSLGCALYGTTRSPSDVDLIVLTDEDAEKLKEILVDEDSSFYLKSSDNDLVRWKILWYTLPSARRDCKVDILTPGGKLNLPRVPNRHIKHKRQLPVMQILPLLLTKLRGWTDHRKSRRSDKWRKLHNDVKDIDDLLPIACRTGTHINSRRLRWLRKGFVDFVAASQRRIYKYVEEYPDSAGYWERLGFDAYSDECKCPICSRCH</sequence>
<dbReference type="AlphaFoldDB" id="A0A165F2A6"/>
<dbReference type="GeneID" id="63831364"/>
<dbReference type="Proteomes" id="UP000076871">
    <property type="component" value="Unassembled WGS sequence"/>
</dbReference>
<dbReference type="SUPFAM" id="SSF81301">
    <property type="entry name" value="Nucleotidyltransferase"/>
    <property type="match status" value="1"/>
</dbReference>
<evidence type="ECO:0000313" key="2">
    <source>
        <dbReference type="Proteomes" id="UP000076871"/>
    </source>
</evidence>
<evidence type="ECO:0008006" key="3">
    <source>
        <dbReference type="Google" id="ProtNLM"/>
    </source>
</evidence>
<reference evidence="1 2" key="1">
    <citation type="journal article" date="2016" name="Mol. Biol. Evol.">
        <title>Comparative Genomics of Early-Diverging Mushroom-Forming Fungi Provides Insights into the Origins of Lignocellulose Decay Capabilities.</title>
        <authorList>
            <person name="Nagy L.G."/>
            <person name="Riley R."/>
            <person name="Tritt A."/>
            <person name="Adam C."/>
            <person name="Daum C."/>
            <person name="Floudas D."/>
            <person name="Sun H."/>
            <person name="Yadav J.S."/>
            <person name="Pangilinan J."/>
            <person name="Larsson K.H."/>
            <person name="Matsuura K."/>
            <person name="Barry K."/>
            <person name="Labutti K."/>
            <person name="Kuo R."/>
            <person name="Ohm R.A."/>
            <person name="Bhattacharya S.S."/>
            <person name="Shirouzu T."/>
            <person name="Yoshinaga Y."/>
            <person name="Martin F.M."/>
            <person name="Grigoriev I.V."/>
            <person name="Hibbett D.S."/>
        </authorList>
    </citation>
    <scope>NUCLEOTIDE SEQUENCE [LARGE SCALE GENOMIC DNA]</scope>
    <source>
        <strain evidence="1 2">93-53</strain>
    </source>
</reference>
<gene>
    <name evidence="1" type="ORF">LAESUDRAFT_811682</name>
</gene>
<evidence type="ECO:0000313" key="1">
    <source>
        <dbReference type="EMBL" id="KZT08223.1"/>
    </source>
</evidence>
<dbReference type="Gene3D" id="3.30.460.40">
    <property type="match status" value="1"/>
</dbReference>
<name>A0A165F2A6_9APHY</name>